<gene>
    <name evidence="1" type="ORF">CPT03_13975</name>
</gene>
<organism evidence="1 2">
    <name type="scientific">Pedobacter ginsengisoli</name>
    <dbReference type="NCBI Taxonomy" id="363852"/>
    <lineage>
        <taxon>Bacteria</taxon>
        <taxon>Pseudomonadati</taxon>
        <taxon>Bacteroidota</taxon>
        <taxon>Sphingobacteriia</taxon>
        <taxon>Sphingobacteriales</taxon>
        <taxon>Sphingobacteriaceae</taxon>
        <taxon>Pedobacter</taxon>
    </lineage>
</organism>
<evidence type="ECO:0000313" key="1">
    <source>
        <dbReference type="EMBL" id="ATP57500.1"/>
    </source>
</evidence>
<dbReference type="EMBL" id="CP024091">
    <property type="protein sequence ID" value="ATP57500.1"/>
    <property type="molecule type" value="Genomic_DNA"/>
</dbReference>
<reference evidence="1 2" key="1">
    <citation type="submission" date="2017-10" db="EMBL/GenBank/DDBJ databases">
        <title>Whole genome of Pedobacter ginsengisoli T01R-27 isolated from tomato rhizosphere.</title>
        <authorList>
            <person name="Weon H.-Y."/>
            <person name="Lee S.A."/>
            <person name="Sang M.K."/>
            <person name="Song J."/>
        </authorList>
    </citation>
    <scope>NUCLEOTIDE SEQUENCE [LARGE SCALE GENOMIC DNA]</scope>
    <source>
        <strain evidence="1 2">T01R-27</strain>
    </source>
</reference>
<sequence>MKKLLFLILCTTTLGLVSCKKDTIINETPNRTFIYTIQPNSWTLSADGFTYTTILDINEIDGVTMDDEGVLIYLTDPGNSNVQRQIPFVYNRDAYSFEFKQGEIRINIQSPDEQDRTPIAPTKALTAKVIIIPSNFQP</sequence>
<proteinExistence type="predicted"/>
<dbReference type="RefSeq" id="WP_099439421.1">
    <property type="nucleotide sequence ID" value="NZ_CP024091.1"/>
</dbReference>
<accession>A0A2D1U7E3</accession>
<dbReference type="Proteomes" id="UP000223749">
    <property type="component" value="Chromosome"/>
</dbReference>
<evidence type="ECO:0000313" key="2">
    <source>
        <dbReference type="Proteomes" id="UP000223749"/>
    </source>
</evidence>
<keyword evidence="2" id="KW-1185">Reference proteome</keyword>
<dbReference type="OrthoDB" id="672896at2"/>
<protein>
    <submittedName>
        <fullName evidence="1">Uncharacterized protein</fullName>
    </submittedName>
</protein>
<dbReference type="PROSITE" id="PS51257">
    <property type="entry name" value="PROKAR_LIPOPROTEIN"/>
    <property type="match status" value="1"/>
</dbReference>
<name>A0A2D1U7E3_9SPHI</name>
<dbReference type="AlphaFoldDB" id="A0A2D1U7E3"/>
<dbReference type="KEGG" id="pgs:CPT03_13975"/>